<protein>
    <submittedName>
        <fullName evidence="1">BTB/POZ domain-containing protein</fullName>
    </submittedName>
</protein>
<reference evidence="2" key="1">
    <citation type="journal article" date="2019" name="MBio">
        <title>Comparative genomics for the elucidation of multidrug resistance (MDR) in Candida lusitaniae.</title>
        <authorList>
            <person name="Kannan A."/>
            <person name="Asner S.A."/>
            <person name="Trachsel E."/>
            <person name="Kelly S."/>
            <person name="Parker J."/>
            <person name="Sanglard D."/>
        </authorList>
    </citation>
    <scope>NUCLEOTIDE SEQUENCE [LARGE SCALE GENOMIC DNA]</scope>
    <source>
        <strain evidence="2">P1</strain>
    </source>
</reference>
<gene>
    <name evidence="1" type="ORF">EJF14_80165</name>
</gene>
<accession>A0ACD0WSS0</accession>
<dbReference type="EMBL" id="CP038491">
    <property type="protein sequence ID" value="QFZ30446.1"/>
    <property type="molecule type" value="Genomic_DNA"/>
</dbReference>
<organism evidence="1 2">
    <name type="scientific">Clavispora lusitaniae</name>
    <name type="common">Candida lusitaniae</name>
    <dbReference type="NCBI Taxonomy" id="36911"/>
    <lineage>
        <taxon>Eukaryota</taxon>
        <taxon>Fungi</taxon>
        <taxon>Dikarya</taxon>
        <taxon>Ascomycota</taxon>
        <taxon>Saccharomycotina</taxon>
        <taxon>Pichiomycetes</taxon>
        <taxon>Metschnikowiaceae</taxon>
        <taxon>Clavispora</taxon>
    </lineage>
</organism>
<name>A0ACD0WSS0_CLALS</name>
<sequence length="1392" mass="157315">MGLPKLSKTDLLRRDVFGRTPLHIAVLCDNPGALRTLLAHPDIHHVLLATDYENGWNLLHHIFYHKRIRCWTVLLDYLSHSASQAASLAELLKRKDRSRLPPLALLANDAKDLMWVPAYINEGGDVHLVRRFAKVPRWIPHDWWTPRRGGSDVYMYGANGNHHLGMGDAHDRSVPSRVSPLDLHAAKTGDAQDFDIRDLLRPTRVCAVAIAKYHSVLITRDGRLLTCGLGARGRLGHGNTANLYRFQNVALFGDHRAVAAAVSNSHTLVLTADNQLYAWGINSLNQLGFTSEDTFSFKSGPRDVYENSPKLVGSGDLRRAVGSFRGVAVSKIHSLAYTSHSLYFWGLNVGQMGPMTLVSDKPDEFRLHETTFKGSVVPQPREVGVRDEIKSVATCETCTCVVTVSNDIYVYYGGQRAKLPKVPARGFSDASFDCFKPSRLTKAPEIKKIVACSHTNVHVLLTCGDILAFSIPTGGDLLKSVKNLKYNYLWKAYDSDMRAVDMDGAYDGSLVLCTKNGSVFVRSAQGGTSQRRNSVSTSAAQVSGSKFRKIDNVNRVVRVSCDDSFSSFAFVRDDIDTLPLKLQKNDFFKDMEYLSVLCEADSFRKQDQLLDTDHENNCYVTDYIFPSRDPHLYEDEALSLVNRVEKLTLNDENQSDEAVDDVFLKAHFGKFDHTKHPQTQADDMYQKLDDSPQLMALLKNETALREHLAQEISEAEIKVYDGRIKFMHDPTVVIGFHTNIFEQRSTFCKDLFHPQNDGEYFVHDKIEGHYDAVNKEIIFKSDVDVRALVVLVHFIYTNKVLNFWDEYPGGSKCPEPIRRAKNDFVMLKDLFRMDSIYGKDQDYLLQMAHEMEDSESGDVVIELSDKQESCQGSILVARSAFFETILSGRWDNSTNEDDSEAKIVNFDNTTALQFKVIKNYLHGCNDLHVFDDARILVEETLDPDDFVNFLLQLIEVADEMLLLKLKHLCELAIQEFLSTDNVLVLLAHSDYLGAQYLFMSCCWYIYNNLEIVLFDNILHNLPEDLLARLERQMRFFQTCKHLDFVIGDHGEINKSMLKSTLPETLIDEFLTNSPVFNEIFMSDKKGFSSFEPLLDIKPENEDHRRKSSSRRMSRKSSVEAVADLRKLSNSTRKVSECAVEDFEVVGRRRKSKQKDAQDKEDLREVQAASVNGVKKEEREKAPIDREGVSMHHNGSSSSIIGNILQGTENGDSSSSTPWTSRRSSSSSLAPISAPLLGAGDVERKSTKIKFAPSMKLSQKQRRKLAQGQADEKDQPSGEKQNQQSMQLRNPWNVAGSQSSESKSAGKDKLKNLPVLGASKQPAPTSLAAVMLHESTRLEEQQYQESQRRTLQEIQQEQEFAKWWEEESRRVQMMESRPPKPRRKRKGGKPSAT</sequence>
<dbReference type="Proteomes" id="UP000326582">
    <property type="component" value="Chromosome 8"/>
</dbReference>
<evidence type="ECO:0000313" key="2">
    <source>
        <dbReference type="Proteomes" id="UP000326582"/>
    </source>
</evidence>
<evidence type="ECO:0000313" key="1">
    <source>
        <dbReference type="EMBL" id="QFZ30446.1"/>
    </source>
</evidence>
<proteinExistence type="predicted"/>
<keyword evidence="2" id="KW-1185">Reference proteome</keyword>